<keyword evidence="11 19" id="KW-0460">Magnesium</keyword>
<evidence type="ECO:0000256" key="16">
    <source>
        <dbReference type="ARBA" id="ARBA00032853"/>
    </source>
</evidence>
<keyword evidence="13 19" id="KW-0472">Membrane</keyword>
<evidence type="ECO:0000256" key="15">
    <source>
        <dbReference type="ARBA" id="ARBA00032605"/>
    </source>
</evidence>
<evidence type="ECO:0000256" key="18">
    <source>
        <dbReference type="ARBA" id="ARBA00049504"/>
    </source>
</evidence>
<evidence type="ECO:0000256" key="11">
    <source>
        <dbReference type="ARBA" id="ARBA00022842"/>
    </source>
</evidence>
<keyword evidence="7 19" id="KW-1003">Cell membrane</keyword>
<comment type="cofactor">
    <cofactor evidence="1 19">
        <name>Mg(2+)</name>
        <dbReference type="ChEBI" id="CHEBI:18420"/>
    </cofactor>
</comment>
<keyword evidence="12 19" id="KW-1133">Transmembrane helix</keyword>
<dbReference type="InterPro" id="IPR003805">
    <property type="entry name" value="CobS"/>
</dbReference>
<evidence type="ECO:0000256" key="10">
    <source>
        <dbReference type="ARBA" id="ARBA00022692"/>
    </source>
</evidence>
<dbReference type="PANTHER" id="PTHR34148:SF1">
    <property type="entry name" value="ADENOSYLCOBINAMIDE-GDP RIBAZOLETRANSFERASE"/>
    <property type="match status" value="1"/>
</dbReference>
<feature type="transmembrane region" description="Helical" evidence="19">
    <location>
        <begin position="57"/>
        <end position="76"/>
    </location>
</feature>
<comment type="catalytic activity">
    <reaction evidence="18 19">
        <text>alpha-ribazole 5'-phosphate + adenosylcob(III)inamide-GDP = adenosylcob(III)alamin 5'-phosphate + GMP + H(+)</text>
        <dbReference type="Rhea" id="RHEA:23560"/>
        <dbReference type="ChEBI" id="CHEBI:15378"/>
        <dbReference type="ChEBI" id="CHEBI:57918"/>
        <dbReference type="ChEBI" id="CHEBI:58115"/>
        <dbReference type="ChEBI" id="CHEBI:60487"/>
        <dbReference type="ChEBI" id="CHEBI:60493"/>
        <dbReference type="EC" id="2.7.8.26"/>
    </reaction>
</comment>
<dbReference type="EC" id="2.7.8.26" evidence="5 19"/>
<evidence type="ECO:0000256" key="13">
    <source>
        <dbReference type="ARBA" id="ARBA00023136"/>
    </source>
</evidence>
<dbReference type="GO" id="GO:0005886">
    <property type="term" value="C:plasma membrane"/>
    <property type="evidence" value="ECO:0007669"/>
    <property type="project" value="UniProtKB-SubCell"/>
</dbReference>
<gene>
    <name evidence="19" type="primary">cobS</name>
    <name evidence="20" type="ORF">H9746_08980</name>
</gene>
<evidence type="ECO:0000256" key="6">
    <source>
        <dbReference type="ARBA" id="ARBA00015850"/>
    </source>
</evidence>
<evidence type="ECO:0000313" key="21">
    <source>
        <dbReference type="Proteomes" id="UP000886808"/>
    </source>
</evidence>
<accession>A0A9D1TID3</accession>
<comment type="subcellular location">
    <subcellularLocation>
        <location evidence="2 19">Cell membrane</location>
        <topology evidence="2 19">Multi-pass membrane protein</topology>
    </subcellularLocation>
</comment>
<evidence type="ECO:0000256" key="12">
    <source>
        <dbReference type="ARBA" id="ARBA00022989"/>
    </source>
</evidence>
<evidence type="ECO:0000256" key="3">
    <source>
        <dbReference type="ARBA" id="ARBA00004663"/>
    </source>
</evidence>
<evidence type="ECO:0000256" key="14">
    <source>
        <dbReference type="ARBA" id="ARBA00025228"/>
    </source>
</evidence>
<evidence type="ECO:0000313" key="20">
    <source>
        <dbReference type="EMBL" id="HIV62954.1"/>
    </source>
</evidence>
<name>A0A9D1TID3_9FIRM</name>
<reference evidence="20" key="2">
    <citation type="submission" date="2021-04" db="EMBL/GenBank/DDBJ databases">
        <authorList>
            <person name="Gilroy R."/>
        </authorList>
    </citation>
    <scope>NUCLEOTIDE SEQUENCE</scope>
    <source>
        <strain evidence="20">CHK193-4272</strain>
    </source>
</reference>
<feature type="transmembrane region" description="Helical" evidence="19">
    <location>
        <begin position="180"/>
        <end position="201"/>
    </location>
</feature>
<comment type="caution">
    <text evidence="20">The sequence shown here is derived from an EMBL/GenBank/DDBJ whole genome shotgun (WGS) entry which is preliminary data.</text>
</comment>
<keyword evidence="8 19" id="KW-0169">Cobalamin biosynthesis</keyword>
<feature type="transmembrane region" description="Helical" evidence="19">
    <location>
        <begin position="110"/>
        <end position="133"/>
    </location>
</feature>
<evidence type="ECO:0000256" key="1">
    <source>
        <dbReference type="ARBA" id="ARBA00001946"/>
    </source>
</evidence>
<dbReference type="PANTHER" id="PTHR34148">
    <property type="entry name" value="ADENOSYLCOBINAMIDE-GDP RIBAZOLETRANSFERASE"/>
    <property type="match status" value="1"/>
</dbReference>
<dbReference type="AlphaFoldDB" id="A0A9D1TID3"/>
<sequence length="262" mass="29070">MKSVLSGILVAFSMYSTIPVKQIPWQKSTMRWALSFLPVIGLIIGILEWLWYTFCTYFNASAIFYSIIAVIIPIIISGGIHLDGLCDTCDALCSFGDIEKKLAILKDAHVGAFGPMWLMAFLLCEIACFAQLYKTPQYLLFPFIGFAIARAVGGSKIVFLPCAKDSGLAHIFSENSDKKIVLFTLMFEAMLFLVLATLAIFNVNNSIFVAKVLVWFVAIWYFIHNEICKNTFGGITGDLAGFFICTTELIFLFIPAIGGMIL</sequence>
<reference evidence="20" key="1">
    <citation type="journal article" date="2021" name="PeerJ">
        <title>Extensive microbial diversity within the chicken gut microbiome revealed by metagenomics and culture.</title>
        <authorList>
            <person name="Gilroy R."/>
            <person name="Ravi A."/>
            <person name="Getino M."/>
            <person name="Pursley I."/>
            <person name="Horton D.L."/>
            <person name="Alikhan N.F."/>
            <person name="Baker D."/>
            <person name="Gharbi K."/>
            <person name="Hall N."/>
            <person name="Watson M."/>
            <person name="Adriaenssens E.M."/>
            <person name="Foster-Nyarko E."/>
            <person name="Jarju S."/>
            <person name="Secka A."/>
            <person name="Antonio M."/>
            <person name="Oren A."/>
            <person name="Chaudhuri R.R."/>
            <person name="La Ragione R."/>
            <person name="Hildebrand F."/>
            <person name="Pallen M.J."/>
        </authorList>
    </citation>
    <scope>NUCLEOTIDE SEQUENCE</scope>
    <source>
        <strain evidence="20">CHK193-4272</strain>
    </source>
</reference>
<dbReference type="GO" id="GO:0008818">
    <property type="term" value="F:cobalamin 5'-phosphate synthase activity"/>
    <property type="evidence" value="ECO:0007669"/>
    <property type="project" value="UniProtKB-UniRule"/>
</dbReference>
<evidence type="ECO:0000256" key="5">
    <source>
        <dbReference type="ARBA" id="ARBA00013200"/>
    </source>
</evidence>
<keyword evidence="10 19" id="KW-0812">Transmembrane</keyword>
<dbReference type="Proteomes" id="UP000886808">
    <property type="component" value="Unassembled WGS sequence"/>
</dbReference>
<feature type="transmembrane region" description="Helical" evidence="19">
    <location>
        <begin position="235"/>
        <end position="261"/>
    </location>
</feature>
<comment type="pathway">
    <text evidence="3 19">Cofactor biosynthesis; adenosylcobalamin biosynthesis; adenosylcobalamin from cob(II)yrinate a,c-diamide: step 7/7.</text>
</comment>
<comment type="catalytic activity">
    <reaction evidence="17 19">
        <text>alpha-ribazole + adenosylcob(III)inamide-GDP = adenosylcob(III)alamin + GMP + H(+)</text>
        <dbReference type="Rhea" id="RHEA:16049"/>
        <dbReference type="ChEBI" id="CHEBI:10329"/>
        <dbReference type="ChEBI" id="CHEBI:15378"/>
        <dbReference type="ChEBI" id="CHEBI:18408"/>
        <dbReference type="ChEBI" id="CHEBI:58115"/>
        <dbReference type="ChEBI" id="CHEBI:60487"/>
        <dbReference type="EC" id="2.7.8.26"/>
    </reaction>
</comment>
<dbReference type="Pfam" id="PF02654">
    <property type="entry name" value="CobS"/>
    <property type="match status" value="1"/>
</dbReference>
<proteinExistence type="inferred from homology"/>
<dbReference type="GO" id="GO:0051073">
    <property type="term" value="F:adenosylcobinamide-GDP ribazoletransferase activity"/>
    <property type="evidence" value="ECO:0007669"/>
    <property type="project" value="UniProtKB-UniRule"/>
</dbReference>
<evidence type="ECO:0000256" key="4">
    <source>
        <dbReference type="ARBA" id="ARBA00010561"/>
    </source>
</evidence>
<evidence type="ECO:0000256" key="8">
    <source>
        <dbReference type="ARBA" id="ARBA00022573"/>
    </source>
</evidence>
<comment type="similarity">
    <text evidence="4 19">Belongs to the CobS family.</text>
</comment>
<feature type="transmembrane region" description="Helical" evidence="19">
    <location>
        <begin position="207"/>
        <end position="223"/>
    </location>
</feature>
<dbReference type="HAMAP" id="MF_00719">
    <property type="entry name" value="CobS"/>
    <property type="match status" value="1"/>
</dbReference>
<feature type="transmembrane region" description="Helical" evidence="19">
    <location>
        <begin position="139"/>
        <end position="159"/>
    </location>
</feature>
<evidence type="ECO:0000256" key="9">
    <source>
        <dbReference type="ARBA" id="ARBA00022679"/>
    </source>
</evidence>
<organism evidence="20 21">
    <name type="scientific">Candidatus Butyricicoccus avistercoris</name>
    <dbReference type="NCBI Taxonomy" id="2838518"/>
    <lineage>
        <taxon>Bacteria</taxon>
        <taxon>Bacillati</taxon>
        <taxon>Bacillota</taxon>
        <taxon>Clostridia</taxon>
        <taxon>Eubacteriales</taxon>
        <taxon>Butyricicoccaceae</taxon>
        <taxon>Butyricicoccus</taxon>
    </lineage>
</organism>
<comment type="function">
    <text evidence="14 19">Joins adenosylcobinamide-GDP and alpha-ribazole to generate adenosylcobalamin (Ado-cobalamin). Also synthesizes adenosylcobalamin 5'-phosphate from adenosylcobinamide-GDP and alpha-ribazole 5'-phosphate.</text>
</comment>
<feature type="transmembrane region" description="Helical" evidence="19">
    <location>
        <begin position="32"/>
        <end position="51"/>
    </location>
</feature>
<keyword evidence="9 19" id="KW-0808">Transferase</keyword>
<protein>
    <recommendedName>
        <fullName evidence="6 19">Adenosylcobinamide-GDP ribazoletransferase</fullName>
        <ecNumber evidence="5 19">2.7.8.26</ecNumber>
    </recommendedName>
    <alternativeName>
        <fullName evidence="16 19">Cobalamin synthase</fullName>
    </alternativeName>
    <alternativeName>
        <fullName evidence="15 19">Cobalamin-5'-phosphate synthase</fullName>
    </alternativeName>
</protein>
<dbReference type="EMBL" id="DXIE01000051">
    <property type="protein sequence ID" value="HIV62954.1"/>
    <property type="molecule type" value="Genomic_DNA"/>
</dbReference>
<evidence type="ECO:0000256" key="17">
    <source>
        <dbReference type="ARBA" id="ARBA00048623"/>
    </source>
</evidence>
<dbReference type="GO" id="GO:0009236">
    <property type="term" value="P:cobalamin biosynthetic process"/>
    <property type="evidence" value="ECO:0007669"/>
    <property type="project" value="UniProtKB-UniRule"/>
</dbReference>
<evidence type="ECO:0000256" key="7">
    <source>
        <dbReference type="ARBA" id="ARBA00022475"/>
    </source>
</evidence>
<evidence type="ECO:0000256" key="19">
    <source>
        <dbReference type="HAMAP-Rule" id="MF_00719"/>
    </source>
</evidence>
<evidence type="ECO:0000256" key="2">
    <source>
        <dbReference type="ARBA" id="ARBA00004651"/>
    </source>
</evidence>